<name>A0ABD0YY17_9HEMI</name>
<dbReference type="PANTHER" id="PTHR11008:SF14">
    <property type="entry name" value="CIRCADIAN CLOCK-CONTROLLED PROTEIN-LIKE PROTEIN"/>
    <property type="match status" value="1"/>
</dbReference>
<dbReference type="Pfam" id="PF06585">
    <property type="entry name" value="JHBP"/>
    <property type="match status" value="1"/>
</dbReference>
<reference evidence="1 2" key="1">
    <citation type="submission" date="2024-07" db="EMBL/GenBank/DDBJ databases">
        <title>Chromosome-level genome assembly of the water stick insect Ranatra chinensis (Heteroptera: Nepidae).</title>
        <authorList>
            <person name="Liu X."/>
        </authorList>
    </citation>
    <scope>NUCLEOTIDE SEQUENCE [LARGE SCALE GENOMIC DNA]</scope>
    <source>
        <strain evidence="1">Cailab_2021Rc</strain>
        <tissue evidence="1">Muscle</tissue>
    </source>
</reference>
<keyword evidence="2" id="KW-1185">Reference proteome</keyword>
<evidence type="ECO:0000313" key="1">
    <source>
        <dbReference type="EMBL" id="KAL1140601.1"/>
    </source>
</evidence>
<organism evidence="1 2">
    <name type="scientific">Ranatra chinensis</name>
    <dbReference type="NCBI Taxonomy" id="642074"/>
    <lineage>
        <taxon>Eukaryota</taxon>
        <taxon>Metazoa</taxon>
        <taxon>Ecdysozoa</taxon>
        <taxon>Arthropoda</taxon>
        <taxon>Hexapoda</taxon>
        <taxon>Insecta</taxon>
        <taxon>Pterygota</taxon>
        <taxon>Neoptera</taxon>
        <taxon>Paraneoptera</taxon>
        <taxon>Hemiptera</taxon>
        <taxon>Heteroptera</taxon>
        <taxon>Panheteroptera</taxon>
        <taxon>Nepomorpha</taxon>
        <taxon>Nepidae</taxon>
        <taxon>Ranatrinae</taxon>
        <taxon>Ranatra</taxon>
    </lineage>
</organism>
<dbReference type="SMART" id="SM00700">
    <property type="entry name" value="JHBP"/>
    <property type="match status" value="1"/>
</dbReference>
<dbReference type="InterPro" id="IPR010562">
    <property type="entry name" value="Haemolymph_juvenile_hormone-bd"/>
</dbReference>
<protein>
    <submittedName>
        <fullName evidence="1">Uncharacterized protein</fullName>
    </submittedName>
</protein>
<dbReference type="PANTHER" id="PTHR11008">
    <property type="entry name" value="PROTEIN TAKEOUT-LIKE PROTEIN"/>
    <property type="match status" value="1"/>
</dbReference>
<dbReference type="InterPro" id="IPR038606">
    <property type="entry name" value="To_sf"/>
</dbReference>
<evidence type="ECO:0000313" key="2">
    <source>
        <dbReference type="Proteomes" id="UP001558652"/>
    </source>
</evidence>
<sequence length="198" mass="22146">SGIPKLRIPPLEPLFIPRLDINRDNDNLKIKATLINITVYGPTSFQMRKLKTNLNKLYGEATVFLPHVFSSTDYDVDGRLLVIPLKGKGYVETNITNTLAEMKATGEILTNKKGVEYLQIKTIQTKIRVGDHNSKFISKDDDRNNKLITETAAAFINENRRQVLDIVTPLAEETAAAFALQLGNSILKEIPLSEILPD</sequence>
<dbReference type="EMBL" id="JBFDAA010000001">
    <property type="protein sequence ID" value="KAL1140601.1"/>
    <property type="molecule type" value="Genomic_DNA"/>
</dbReference>
<proteinExistence type="predicted"/>
<dbReference type="AlphaFoldDB" id="A0ABD0YY17"/>
<feature type="non-terminal residue" evidence="1">
    <location>
        <position position="1"/>
    </location>
</feature>
<accession>A0ABD0YY17</accession>
<comment type="caution">
    <text evidence="1">The sequence shown here is derived from an EMBL/GenBank/DDBJ whole genome shotgun (WGS) entry which is preliminary data.</text>
</comment>
<dbReference type="Proteomes" id="UP001558652">
    <property type="component" value="Unassembled WGS sequence"/>
</dbReference>
<gene>
    <name evidence="1" type="ORF">AAG570_000531</name>
</gene>
<dbReference type="Gene3D" id="3.15.10.30">
    <property type="entry name" value="Haemolymph juvenile hormone binding protein"/>
    <property type="match status" value="1"/>
</dbReference>